<evidence type="ECO:0000313" key="8">
    <source>
        <dbReference type="Proteomes" id="UP000323142"/>
    </source>
</evidence>
<dbReference type="GO" id="GO:0016020">
    <property type="term" value="C:membrane"/>
    <property type="evidence" value="ECO:0007669"/>
    <property type="project" value="UniProtKB-SubCell"/>
</dbReference>
<dbReference type="OrthoDB" id="7917288at2"/>
<feature type="transmembrane region" description="Helical" evidence="5">
    <location>
        <begin position="12"/>
        <end position="31"/>
    </location>
</feature>
<evidence type="ECO:0000256" key="3">
    <source>
        <dbReference type="ARBA" id="ARBA00022989"/>
    </source>
</evidence>
<keyword evidence="4 5" id="KW-0472">Membrane</keyword>
<evidence type="ECO:0000259" key="6">
    <source>
        <dbReference type="Pfam" id="PF01794"/>
    </source>
</evidence>
<evidence type="ECO:0000256" key="2">
    <source>
        <dbReference type="ARBA" id="ARBA00022692"/>
    </source>
</evidence>
<comment type="caution">
    <text evidence="7">The sequence shown here is derived from an EMBL/GenBank/DDBJ whole genome shotgun (WGS) entry which is preliminary data.</text>
</comment>
<organism evidence="7 8">
    <name type="scientific">Salinarimonas soli</name>
    <dbReference type="NCBI Taxonomy" id="1638099"/>
    <lineage>
        <taxon>Bacteria</taxon>
        <taxon>Pseudomonadati</taxon>
        <taxon>Pseudomonadota</taxon>
        <taxon>Alphaproteobacteria</taxon>
        <taxon>Hyphomicrobiales</taxon>
        <taxon>Salinarimonadaceae</taxon>
        <taxon>Salinarimonas</taxon>
    </lineage>
</organism>
<keyword evidence="3 5" id="KW-1133">Transmembrane helix</keyword>
<feature type="transmembrane region" description="Helical" evidence="5">
    <location>
        <begin position="180"/>
        <end position="200"/>
    </location>
</feature>
<keyword evidence="8" id="KW-1185">Reference proteome</keyword>
<evidence type="ECO:0000256" key="4">
    <source>
        <dbReference type="ARBA" id="ARBA00023136"/>
    </source>
</evidence>
<feature type="transmembrane region" description="Helical" evidence="5">
    <location>
        <begin position="81"/>
        <end position="99"/>
    </location>
</feature>
<feature type="transmembrane region" description="Helical" evidence="5">
    <location>
        <begin position="43"/>
        <end position="69"/>
    </location>
</feature>
<comment type="subcellular location">
    <subcellularLocation>
        <location evidence="1">Membrane</location>
        <topology evidence="1">Multi-pass membrane protein</topology>
    </subcellularLocation>
</comment>
<dbReference type="RefSeq" id="WP_149818985.1">
    <property type="nucleotide sequence ID" value="NZ_VUOA01000027.1"/>
</dbReference>
<dbReference type="EMBL" id="VUOA01000027">
    <property type="protein sequence ID" value="KAA2236471.1"/>
    <property type="molecule type" value="Genomic_DNA"/>
</dbReference>
<accession>A0A5B2VBK5</accession>
<proteinExistence type="predicted"/>
<dbReference type="Proteomes" id="UP000323142">
    <property type="component" value="Unassembled WGS sequence"/>
</dbReference>
<gene>
    <name evidence="7" type="ORF">F0L46_15130</name>
</gene>
<keyword evidence="2 5" id="KW-0812">Transmembrane</keyword>
<evidence type="ECO:0000256" key="1">
    <source>
        <dbReference type="ARBA" id="ARBA00004141"/>
    </source>
</evidence>
<feature type="transmembrane region" description="Helical" evidence="5">
    <location>
        <begin position="119"/>
        <end position="138"/>
    </location>
</feature>
<reference evidence="7 8" key="2">
    <citation type="submission" date="2019-09" db="EMBL/GenBank/DDBJ databases">
        <authorList>
            <person name="Jin C."/>
        </authorList>
    </citation>
    <scope>NUCLEOTIDE SEQUENCE [LARGE SCALE GENOMIC DNA]</scope>
    <source>
        <strain evidence="7 8">BN140002</strain>
    </source>
</reference>
<dbReference type="AlphaFoldDB" id="A0A5B2VBK5"/>
<name>A0A5B2VBK5_9HYPH</name>
<evidence type="ECO:0000256" key="5">
    <source>
        <dbReference type="SAM" id="Phobius"/>
    </source>
</evidence>
<feature type="transmembrane region" description="Helical" evidence="5">
    <location>
        <begin position="150"/>
        <end position="168"/>
    </location>
</feature>
<dbReference type="Pfam" id="PF01794">
    <property type="entry name" value="Ferric_reduct"/>
    <property type="match status" value="1"/>
</dbReference>
<evidence type="ECO:0000313" key="7">
    <source>
        <dbReference type="EMBL" id="KAA2236471.1"/>
    </source>
</evidence>
<dbReference type="InterPro" id="IPR013130">
    <property type="entry name" value="Fe3_Rdtase_TM_dom"/>
</dbReference>
<sequence length="212" mass="22541">MGSSSRGWIRASLAWSGVAAVTIVPVGIAAFSPYLPSRNMPYIIGGFAGIVGLSLLFVQPLLPAGYLAGSEGPAGRRWHRWLGGTIVVTVALHVGGLYLASPDDTVDALLLVSPTPFSVYGVTAMWGVVATAVLVLSRRRLGLRYSVWRLIHNGLAAIVVFATVIHALQIEGAMEPVSKWMLCLAALAATGVVLLDLRVVRPFRALRKPSMD</sequence>
<feature type="domain" description="Ferric oxidoreductase" evidence="6">
    <location>
        <begin position="49"/>
        <end position="162"/>
    </location>
</feature>
<protein>
    <submittedName>
        <fullName evidence="7">Ferric reductase</fullName>
    </submittedName>
</protein>
<reference evidence="7 8" key="1">
    <citation type="submission" date="2019-09" db="EMBL/GenBank/DDBJ databases">
        <title>Salinarimonas rosea gen. nov., sp. nov., a new member of the a-2 subgroup of the Proteobacteria.</title>
        <authorList>
            <person name="Liu J."/>
        </authorList>
    </citation>
    <scope>NUCLEOTIDE SEQUENCE [LARGE SCALE GENOMIC DNA]</scope>
    <source>
        <strain evidence="7 8">BN140002</strain>
    </source>
</reference>